<dbReference type="EMBL" id="QLNQ01000026">
    <property type="protein sequence ID" value="RCK60655.1"/>
    <property type="molecule type" value="Genomic_DNA"/>
</dbReference>
<accession>A0A367Y441</accession>
<feature type="compositionally biased region" description="Basic residues" evidence="1">
    <location>
        <begin position="88"/>
        <end position="98"/>
    </location>
</feature>
<dbReference type="InterPro" id="IPR036322">
    <property type="entry name" value="WD40_repeat_dom_sf"/>
</dbReference>
<evidence type="ECO:0000313" key="3">
    <source>
        <dbReference type="Proteomes" id="UP000253472"/>
    </source>
</evidence>
<sequence length="782" mass="87419">MDKIVLLEDLLRFPGYDTNIVFDASVLTCGCLTSEYTFKEQNQAKICPNCQAENVAILAPVRPLRELYLIIQNMQAQHYQSQPQQLDRRRRSSSKKSFKGAFDEGGLSVNPAGESTDLISLFYKFAKEEQLEVKDAKRVSQSQQLQQQGQHQQQQGQQGQQQVLLPQQVVKTKDQPFSDYAKVQPIEISKKLSNIELNRSYPSSILMNSTSISPHNHKYLVDSTLSVIQNSNTDLDTTINNNANNPGSLASNLLESVSEQKEFNFTKCFPFHRKLTTFPTQQLKLNFSAMVPFKLSGSSYIKRAVSMSINSYLDFNMGTEVTQFAIINEKKWELYEYIVPMGDTDISQIKPQLICCGKLTGEYGENSNSLTAPGESSIKEIFIRNDFGAKDNTNSGGGGSDADVKKILNSWDQMYCKLTKNYLVISGTKGVMRVFNVNKSSPYEFGQPIYTYITNFPIRCIAVSPNNALLACGITARERISGKEQPFVILHRLVTLDDLYLDSVDPITITIPSRDPIKIINFNASSTHLVIATSWESRYLIIKLTDPYQSDNYRKPRLIWSDVMYKSSRRSNDNNNQSGSSYDERAEAENDLMLSKEGITDLKFGIMNSNMVISTSCSLNNRPPILIRLEGCQLDSPVNISGNEIKSVNSMDEDAEYSRIASAETFMKITEIGSLIHQVALSPRGDGIVFLDKDGKLYLVSLPNLHPGRRISTTDSKNKRIVVLLGEVANAERFSEAASVVFSSDGGKVFALDRKGVFSVFDFTKGVPGKDPDVIKCKIVSL</sequence>
<reference evidence="2 3" key="1">
    <citation type="submission" date="2018-06" db="EMBL/GenBank/DDBJ databases">
        <title>Whole genome sequencing of Candida tropicalis (genome annotated by CSBL at Korea University).</title>
        <authorList>
            <person name="Ahn J."/>
        </authorList>
    </citation>
    <scope>NUCLEOTIDE SEQUENCE [LARGE SCALE GENOMIC DNA]</scope>
    <source>
        <strain evidence="2 3">ATCC 20962</strain>
    </source>
</reference>
<name>A0A367Y441_9ASCO</name>
<feature type="region of interest" description="Disordered" evidence="1">
    <location>
        <begin position="80"/>
        <end position="102"/>
    </location>
</feature>
<dbReference type="InterPro" id="IPR015943">
    <property type="entry name" value="WD40/YVTN_repeat-like_dom_sf"/>
</dbReference>
<evidence type="ECO:0000313" key="2">
    <source>
        <dbReference type="EMBL" id="RCK60655.1"/>
    </source>
</evidence>
<dbReference type="SUPFAM" id="SSF50978">
    <property type="entry name" value="WD40 repeat-like"/>
    <property type="match status" value="1"/>
</dbReference>
<dbReference type="STRING" id="5486.A0A367Y441"/>
<evidence type="ECO:0000256" key="1">
    <source>
        <dbReference type="SAM" id="MobiDB-lite"/>
    </source>
</evidence>
<protein>
    <submittedName>
        <fullName evidence="2">SPS-sensor component PTR3</fullName>
    </submittedName>
</protein>
<gene>
    <name evidence="2" type="primary">PTR3_1</name>
    <name evidence="2" type="ORF">Cantr_08460</name>
</gene>
<dbReference type="AlphaFoldDB" id="A0A367Y441"/>
<proteinExistence type="predicted"/>
<dbReference type="OrthoDB" id="5324744at2759"/>
<keyword evidence="3" id="KW-1185">Reference proteome</keyword>
<dbReference type="Gene3D" id="2.130.10.10">
    <property type="entry name" value="YVTN repeat-like/Quinoprotein amine dehydrogenase"/>
    <property type="match status" value="1"/>
</dbReference>
<dbReference type="Proteomes" id="UP000253472">
    <property type="component" value="Unassembled WGS sequence"/>
</dbReference>
<organism evidence="2 3">
    <name type="scientific">Candida viswanathii</name>
    <dbReference type="NCBI Taxonomy" id="5486"/>
    <lineage>
        <taxon>Eukaryota</taxon>
        <taxon>Fungi</taxon>
        <taxon>Dikarya</taxon>
        <taxon>Ascomycota</taxon>
        <taxon>Saccharomycotina</taxon>
        <taxon>Pichiomycetes</taxon>
        <taxon>Debaryomycetaceae</taxon>
        <taxon>Candida/Lodderomyces clade</taxon>
        <taxon>Candida</taxon>
    </lineage>
</organism>
<comment type="caution">
    <text evidence="2">The sequence shown here is derived from an EMBL/GenBank/DDBJ whole genome shotgun (WGS) entry which is preliminary data.</text>
</comment>